<dbReference type="Proteomes" id="UP000001137">
    <property type="component" value="Chromosome"/>
</dbReference>
<dbReference type="OrthoDB" id="36270at2157"/>
<dbReference type="KEGG" id="cma:Cmaq_1908"/>
<gene>
    <name evidence="1" type="ordered locus">Cmaq_1908</name>
</gene>
<protein>
    <submittedName>
        <fullName evidence="1">Permease</fullName>
    </submittedName>
</protein>
<dbReference type="STRING" id="397948.Cmaq_1908"/>
<evidence type="ECO:0000313" key="1">
    <source>
        <dbReference type="EMBL" id="ABW02725.1"/>
    </source>
</evidence>
<organism evidence="1 2">
    <name type="scientific">Caldivirga maquilingensis (strain ATCC 700844 / DSM 13496 / JCM 10307 / IC-167)</name>
    <dbReference type="NCBI Taxonomy" id="397948"/>
    <lineage>
        <taxon>Archaea</taxon>
        <taxon>Thermoproteota</taxon>
        <taxon>Thermoprotei</taxon>
        <taxon>Thermoproteales</taxon>
        <taxon>Thermoproteaceae</taxon>
        <taxon>Caldivirga</taxon>
    </lineage>
</organism>
<name>A8MBJ2_CALMQ</name>
<dbReference type="eggNOG" id="arCOG07336">
    <property type="taxonomic scope" value="Archaea"/>
</dbReference>
<evidence type="ECO:0000313" key="2">
    <source>
        <dbReference type="Proteomes" id="UP000001137"/>
    </source>
</evidence>
<keyword evidence="2" id="KW-1185">Reference proteome</keyword>
<dbReference type="AlphaFoldDB" id="A8MBJ2"/>
<dbReference type="RefSeq" id="WP_012186944.1">
    <property type="nucleotide sequence ID" value="NC_009954.1"/>
</dbReference>
<dbReference type="GeneID" id="5708475"/>
<proteinExistence type="predicted"/>
<dbReference type="HOGENOM" id="CLU_499426_0_0_2"/>
<dbReference type="EMBL" id="CP000852">
    <property type="protein sequence ID" value="ABW02725.1"/>
    <property type="molecule type" value="Genomic_DNA"/>
</dbReference>
<accession>A8MBJ2</accession>
<sequence length="606" mass="67729">MADLKFSIYMTAHAARDFLNNDELFKRFINVAKSLGVSKVYVENYRDGQLLSDDEVDAMVKRLSGDFELAGGTAIGTWGSGWFSYEDYGFKVACISDDNNKRLIADAMRHLAGHFNEVLIDDFWAQWCHGEHDVELFNRMHGLALSRGELMRGIRNNDRRILDLWTNYSASVLLDVSENFVVKPAREVNKGIRVNLKVAEWREDFPHRGLILSKLAQLFDSIYVGTESREGTEQYGSFLITEYVRAIVGDKLGGVWFDTFNGLYSGSLISLSIYLKQLWFSALTSVNEVVFFDAYSLTLGNRAKYIDAVKAEEPMLKSMHSNQTVDKLGVLMPGIQVNGAVIDRYVHDYLGMIGVPLRPINVNSIKRGDYVLITEHAVGSIDIIELARRGVNLIVTSGAAELIAEGALGYEGFELLGLVRDNPLMSPVIDALYLISGNHTASYTHRRPGAFPIGPILNTTDVKVLLEASDGVGKYPVVYVNEFNGAKVYVVNLTKYPPYLKDYYPELARRIIRDIAFEYVGVRVDPEASMASNFSLIPYANKHLVIYNMNEHPINALVTVDAARFNASSVRVIEGRGNVKDFELANGNLRVRVGIEGESPLMIKLT</sequence>
<reference evidence="1 2" key="1">
    <citation type="submission" date="2007-10" db="EMBL/GenBank/DDBJ databases">
        <title>Complete sequence of Caldivirga maquilingensis IC-167.</title>
        <authorList>
            <consortium name="US DOE Joint Genome Institute"/>
            <person name="Copeland A."/>
            <person name="Lucas S."/>
            <person name="Lapidus A."/>
            <person name="Barry K."/>
            <person name="Glavina del Rio T."/>
            <person name="Dalin E."/>
            <person name="Tice H."/>
            <person name="Pitluck S."/>
            <person name="Saunders E."/>
            <person name="Brettin T."/>
            <person name="Bruce D."/>
            <person name="Detter J.C."/>
            <person name="Han C."/>
            <person name="Schmutz J."/>
            <person name="Larimer F."/>
            <person name="Land M."/>
            <person name="Hauser L."/>
            <person name="Kyrpides N."/>
            <person name="Ivanova N."/>
            <person name="Biddle J.F."/>
            <person name="Zhang Z."/>
            <person name="Fitz-Gibbon S.T."/>
            <person name="Lowe T.M."/>
            <person name="Saltikov C."/>
            <person name="House C.H."/>
            <person name="Richardson P."/>
        </authorList>
    </citation>
    <scope>NUCLEOTIDE SEQUENCE [LARGE SCALE GENOMIC DNA]</scope>
    <source>
        <strain evidence="2">ATCC 700844 / DSM 13496 / JCM 10307 / IC-167</strain>
    </source>
</reference>